<evidence type="ECO:0000313" key="2">
    <source>
        <dbReference type="Proteomes" id="UP001234297"/>
    </source>
</evidence>
<keyword evidence="2" id="KW-1185">Reference proteome</keyword>
<organism evidence="1 2">
    <name type="scientific">Persea americana</name>
    <name type="common">Avocado</name>
    <dbReference type="NCBI Taxonomy" id="3435"/>
    <lineage>
        <taxon>Eukaryota</taxon>
        <taxon>Viridiplantae</taxon>
        <taxon>Streptophyta</taxon>
        <taxon>Embryophyta</taxon>
        <taxon>Tracheophyta</taxon>
        <taxon>Spermatophyta</taxon>
        <taxon>Magnoliopsida</taxon>
        <taxon>Magnoliidae</taxon>
        <taxon>Laurales</taxon>
        <taxon>Lauraceae</taxon>
        <taxon>Persea</taxon>
    </lineage>
</organism>
<gene>
    <name evidence="1" type="ORF">MRB53_009642</name>
</gene>
<proteinExistence type="predicted"/>
<accession>A0ACC2LPY3</accession>
<sequence>MESVYSYGERLMPAILWHQFCTDFSEAIEGDFFQHGVVCRNMCSQPPRSRRACFSREERRNLESIRCNGLIQGSKKKTAPPPKKTASVVSSLTVLFLRGQRRNQGKPSLFCTSPEKKSGSSGGPRLVDQDQI</sequence>
<dbReference type="EMBL" id="CM056811">
    <property type="protein sequence ID" value="KAJ8635375.1"/>
    <property type="molecule type" value="Genomic_DNA"/>
</dbReference>
<protein>
    <submittedName>
        <fullName evidence="1">Uncharacterized protein</fullName>
    </submittedName>
</protein>
<reference evidence="1 2" key="1">
    <citation type="journal article" date="2022" name="Hortic Res">
        <title>A haplotype resolved chromosomal level avocado genome allows analysis of novel avocado genes.</title>
        <authorList>
            <person name="Nath O."/>
            <person name="Fletcher S.J."/>
            <person name="Hayward A."/>
            <person name="Shaw L.M."/>
            <person name="Masouleh A.K."/>
            <person name="Furtado A."/>
            <person name="Henry R.J."/>
            <person name="Mitter N."/>
        </authorList>
    </citation>
    <scope>NUCLEOTIDE SEQUENCE [LARGE SCALE GENOMIC DNA]</scope>
    <source>
        <strain evidence="2">cv. Hass</strain>
    </source>
</reference>
<evidence type="ECO:0000313" key="1">
    <source>
        <dbReference type="EMBL" id="KAJ8635375.1"/>
    </source>
</evidence>
<dbReference type="Proteomes" id="UP001234297">
    <property type="component" value="Chromosome 3"/>
</dbReference>
<name>A0ACC2LPY3_PERAE</name>
<comment type="caution">
    <text evidence="1">The sequence shown here is derived from an EMBL/GenBank/DDBJ whole genome shotgun (WGS) entry which is preliminary data.</text>
</comment>